<dbReference type="Proteomes" id="UP001190700">
    <property type="component" value="Unassembled WGS sequence"/>
</dbReference>
<comment type="caution">
    <text evidence="1">The sequence shown here is derived from an EMBL/GenBank/DDBJ whole genome shotgun (WGS) entry which is preliminary data.</text>
</comment>
<name>A0AAE0BAX9_9CHLO</name>
<keyword evidence="2" id="KW-1185">Reference proteome</keyword>
<dbReference type="EMBL" id="LGRX02035814">
    <property type="protein sequence ID" value="KAK3233057.1"/>
    <property type="molecule type" value="Genomic_DNA"/>
</dbReference>
<evidence type="ECO:0000313" key="1">
    <source>
        <dbReference type="EMBL" id="KAK3233057.1"/>
    </source>
</evidence>
<organism evidence="1 2">
    <name type="scientific">Cymbomonas tetramitiformis</name>
    <dbReference type="NCBI Taxonomy" id="36881"/>
    <lineage>
        <taxon>Eukaryota</taxon>
        <taxon>Viridiplantae</taxon>
        <taxon>Chlorophyta</taxon>
        <taxon>Pyramimonadophyceae</taxon>
        <taxon>Pyramimonadales</taxon>
        <taxon>Pyramimonadaceae</taxon>
        <taxon>Cymbomonas</taxon>
    </lineage>
</organism>
<protein>
    <submittedName>
        <fullName evidence="1">Uncharacterized protein</fullName>
    </submittedName>
</protein>
<proteinExistence type="predicted"/>
<sequence>MSKMVRLVQRRGTRRPLRAGELGPCGTMAHMALAPALSYLHHALAYAEPTEDKMDEAETPNLKEPAEDHVTVFEAVTTCGAFPFGWNASPRMFVKVMQVLVQSLRGPQDQGGSGDMRKLRGGSRVRWRWAPHQQAGGCGLRQSTSKEPGQFRATARNWQKLHEQPQLGAQVAASQTAVYLAVRPARLYPWEIHFILSNKRNWDTKMRTTWQARVLVGRDETPPYHPPGAVAIVPTRADQQGREARMQRTGGGGDAQPHHLEDQSMRLVRRPWALLDSHGIELQARYIRVEANSRANRLSRDEDLVDWRLKCRRFEWAERSGPSTASAPRQAVLTAGLKPLASRVTEPSMAGIYCRGTELRQACGCGSALYFISDGCGSALCFISDRGGSPDWKRAGAGRCRAQDDKQRLVLPPALATSAEAIHAVMAGVMASTPFPPT</sequence>
<gene>
    <name evidence="1" type="ORF">CYMTET_56626</name>
</gene>
<dbReference type="AlphaFoldDB" id="A0AAE0BAX9"/>
<reference evidence="1 2" key="1">
    <citation type="journal article" date="2015" name="Genome Biol. Evol.">
        <title>Comparative Genomics of a Bacterivorous Green Alga Reveals Evolutionary Causalities and Consequences of Phago-Mixotrophic Mode of Nutrition.</title>
        <authorList>
            <person name="Burns J.A."/>
            <person name="Paasch A."/>
            <person name="Narechania A."/>
            <person name="Kim E."/>
        </authorList>
    </citation>
    <scope>NUCLEOTIDE SEQUENCE [LARGE SCALE GENOMIC DNA]</scope>
    <source>
        <strain evidence="1 2">PLY_AMNH</strain>
    </source>
</reference>
<accession>A0AAE0BAX9</accession>
<evidence type="ECO:0000313" key="2">
    <source>
        <dbReference type="Proteomes" id="UP001190700"/>
    </source>
</evidence>